<comment type="subcellular location">
    <subcellularLocation>
        <location evidence="1">Golgi apparatus membrane</location>
        <topology evidence="1">Single-pass type II membrane protein</topology>
    </subcellularLocation>
</comment>
<accession>A0A7M4FGS2</accession>
<organism evidence="22 23">
    <name type="scientific">Crocodylus porosus</name>
    <name type="common">Saltwater crocodile</name>
    <name type="synonym">Estuarine crocodile</name>
    <dbReference type="NCBI Taxonomy" id="8502"/>
    <lineage>
        <taxon>Eukaryota</taxon>
        <taxon>Metazoa</taxon>
        <taxon>Chordata</taxon>
        <taxon>Craniata</taxon>
        <taxon>Vertebrata</taxon>
        <taxon>Euteleostomi</taxon>
        <taxon>Archelosauria</taxon>
        <taxon>Archosauria</taxon>
        <taxon>Crocodylia</taxon>
        <taxon>Longirostres</taxon>
        <taxon>Crocodylidae</taxon>
        <taxon>Crocodylus</taxon>
    </lineage>
</organism>
<keyword evidence="8" id="KW-1133">Transmembrane helix</keyword>
<evidence type="ECO:0000256" key="15">
    <source>
        <dbReference type="ARBA" id="ARBA00051061"/>
    </source>
</evidence>
<evidence type="ECO:0000313" key="22">
    <source>
        <dbReference type="Ensembl" id="ENSCPRP00005024850.1"/>
    </source>
</evidence>
<reference evidence="22" key="1">
    <citation type="submission" date="2025-08" db="UniProtKB">
        <authorList>
            <consortium name="Ensembl"/>
        </authorList>
    </citation>
    <scope>IDENTIFICATION</scope>
</reference>
<dbReference type="FunFam" id="3.90.1480.20:FF:000011">
    <property type="entry name" value="ST6 N-acetylgalactosaminide alpha-2,6-sialyltransferase 5"/>
    <property type="match status" value="1"/>
</dbReference>
<keyword evidence="11" id="KW-0472">Membrane</keyword>
<dbReference type="PANTHER" id="PTHR45906:SF5">
    <property type="entry name" value="ALPHA-N-ACETYLGALACTOSAMINIDE ALPHA-2,6-SIALYLTRANSFERASE 5"/>
    <property type="match status" value="1"/>
</dbReference>
<evidence type="ECO:0000256" key="12">
    <source>
        <dbReference type="ARBA" id="ARBA00023157"/>
    </source>
</evidence>
<keyword evidence="13" id="KW-0325">Glycoprotein</keyword>
<keyword evidence="4" id="KW-0808">Transferase</keyword>
<sequence length="288" mass="33513">MVLQHALCLIRTLKRKPLCGSGTVSQILPPGPHRCYMYILQPLKMHCKSCALVTSSGHLLGSKQGNKIDQTECVIRMNDAPTRGYGKDVGNKTSLRVIAHSSIQRILRNRNELLNMSQGTVFIFWGPSSYMRRDGKGLVYNNLQLMNQILPQLKVYMISRHKMLQFDDLFKRETGKDRKISNTWLSTGWFTMSIAVELCDRINVYGMVSHIEHLEKEPVPYHYYEPFGPDECTMYISHERGRKGSHHRFITEKRVFENWARTYNIHFFQPDWKPESLTINHPEIKPVF</sequence>
<evidence type="ECO:0000256" key="2">
    <source>
        <dbReference type="ARBA" id="ARBA00006003"/>
    </source>
</evidence>
<evidence type="ECO:0000256" key="14">
    <source>
        <dbReference type="ARBA" id="ARBA00043744"/>
    </source>
</evidence>
<dbReference type="GO" id="GO:0000139">
    <property type="term" value="C:Golgi membrane"/>
    <property type="evidence" value="ECO:0007669"/>
    <property type="project" value="UniProtKB-SubCell"/>
</dbReference>
<gene>
    <name evidence="22" type="primary">ST6GALNAC5</name>
</gene>
<reference evidence="22" key="2">
    <citation type="submission" date="2025-09" db="UniProtKB">
        <authorList>
            <consortium name="Ensembl"/>
        </authorList>
    </citation>
    <scope>IDENTIFICATION</scope>
</reference>
<evidence type="ECO:0000256" key="10">
    <source>
        <dbReference type="ARBA" id="ARBA00023098"/>
    </source>
</evidence>
<keyword evidence="5" id="KW-0812">Transmembrane</keyword>
<dbReference type="AlphaFoldDB" id="A0A7M4FGS2"/>
<dbReference type="PANTHER" id="PTHR45906">
    <property type="entry name" value="ALPHA-N-ACETYL-NEURAMINYL-2,3-BETA-GALACTOSYL-1, 3-N-ACETYL-GALACTOSAMINIDE ALPHA-2,6-SIALYLTRANSFERASE-LIKE"/>
    <property type="match status" value="1"/>
</dbReference>
<keyword evidence="7" id="KW-0730">Sialic acid</keyword>
<comment type="similarity">
    <text evidence="2">Belongs to the glycosyltransferase 29 family.</text>
</comment>
<keyword evidence="23" id="KW-1185">Reference proteome</keyword>
<evidence type="ECO:0000256" key="20">
    <source>
        <dbReference type="ARBA" id="ARBA00081108"/>
    </source>
</evidence>
<evidence type="ECO:0000256" key="13">
    <source>
        <dbReference type="ARBA" id="ARBA00023180"/>
    </source>
</evidence>
<evidence type="ECO:0000256" key="19">
    <source>
        <dbReference type="ARBA" id="ARBA00077803"/>
    </source>
</evidence>
<dbReference type="GO" id="GO:0009311">
    <property type="term" value="P:oligosaccharide metabolic process"/>
    <property type="evidence" value="ECO:0007669"/>
    <property type="project" value="TreeGrafter"/>
</dbReference>
<evidence type="ECO:0000256" key="11">
    <source>
        <dbReference type="ARBA" id="ARBA00023136"/>
    </source>
</evidence>
<proteinExistence type="inferred from homology"/>
<evidence type="ECO:0000313" key="23">
    <source>
        <dbReference type="Proteomes" id="UP000594220"/>
    </source>
</evidence>
<dbReference type="GeneTree" id="ENSGT00940000157634"/>
<evidence type="ECO:0000256" key="8">
    <source>
        <dbReference type="ARBA" id="ARBA00022989"/>
    </source>
</evidence>
<dbReference type="Gene3D" id="3.90.1480.20">
    <property type="entry name" value="Glycosyl transferase family 29"/>
    <property type="match status" value="1"/>
</dbReference>
<evidence type="ECO:0000256" key="21">
    <source>
        <dbReference type="ARBA" id="ARBA00082858"/>
    </source>
</evidence>
<comment type="function">
    <text evidence="16">Predominantly catalyzes the biosynthesis of ganglioside GD1alpha from GM1b in the brain, by transferring the sialyl group (N-acetyl-alpha-neuraminyl or NeuAc) from CMP-NeuAc to the GalNAc residue on the NeuAc-alpha-2,3-Gal-beta-1,3-GalNAc sequence of GM1b. GD1alpha is a critical molecule in the communication and interaction between neuronal cells and their supportive cells, particularly in brain tissues, and functions as an adhesion molecule in the process of metastasis. Also shows activity towards sialyl Lc4Cer (N-acetyl-alpha-neuraminosyl-(2-&gt;3)-beta-D-galactosyl-(1-&gt;3)-N-acetyl-beta-D-glucosaminyl-(1-&gt;3)-beta-D-galactosyl-(1-&gt;4)-beta-D-glucosyl-(1&lt;-&gt;1')-N-acyl-sphing-4-enine) generating disialyl Lc4Cer, which can lead to the synthesis of disialyl Lewis a (Le(a)), suggested to be a cancer-associated antigen.</text>
</comment>
<evidence type="ECO:0000256" key="17">
    <source>
        <dbReference type="ARBA" id="ARBA00074917"/>
    </source>
</evidence>
<dbReference type="GO" id="GO:0001665">
    <property type="term" value="F:alpha-N-acetylgalactosaminide alpha-2,6-sialyltransferase activity"/>
    <property type="evidence" value="ECO:0007669"/>
    <property type="project" value="TreeGrafter"/>
</dbReference>
<dbReference type="Pfam" id="PF00777">
    <property type="entry name" value="Glyco_transf_29"/>
    <property type="match status" value="1"/>
</dbReference>
<keyword evidence="9" id="KW-0333">Golgi apparatus</keyword>
<protein>
    <recommendedName>
        <fullName evidence="17">Alpha-N-acetylgalactosaminide alpha-2,6-sialyltransferase 5</fullName>
    </recommendedName>
    <alternativeName>
        <fullName evidence="19">GD1 alpha synthase</fullName>
    </alternativeName>
    <alternativeName>
        <fullName evidence="20">GalNAc alpha-2,6-sialyltransferase V</fullName>
    </alternativeName>
    <alternativeName>
        <fullName evidence="18">ST6GalNAc V</fullName>
    </alternativeName>
    <alternativeName>
        <fullName evidence="21">Sialyltransferase 7E</fullName>
    </alternativeName>
</protein>
<evidence type="ECO:0000256" key="16">
    <source>
        <dbReference type="ARBA" id="ARBA00056921"/>
    </source>
</evidence>
<keyword evidence="6" id="KW-0735">Signal-anchor</keyword>
<comment type="catalytic activity">
    <reaction evidence="15">
        <text>N-acetyl-alpha-neuraminosyl-(2-&gt;3)-beta-D-galactosyl-(1-&gt;3)-N-acetyl-beta-D-glucosaminyl-(1-&gt;3)-beta-D-galactosyl-(1-&gt;4)-beta-D-glucosyl-(1&lt;-&gt;1')-N-acyl-sphing-4-enine + CMP-N-acetyl-beta-neuraminate = N-acetyl-alpha-neuraminosyl-(2-&gt;3)-beta-D-galactosyl-(1-&gt;3)-[N-acetyl-alpha-neuraminosyl-(2-&gt;6)]-N-acetyl-beta-D-glucosaminyl-(1-&gt;3)-beta-D-galactosyl-(1-&gt;4)-beta-D-glucosyl-(1&lt;-&gt;1')-N-acyl-sphing-4-enine + CMP + H(+)</text>
        <dbReference type="Rhea" id="RHEA:47884"/>
        <dbReference type="ChEBI" id="CHEBI:15378"/>
        <dbReference type="ChEBI" id="CHEBI:57812"/>
        <dbReference type="ChEBI" id="CHEBI:60377"/>
        <dbReference type="ChEBI" id="CHEBI:88073"/>
        <dbReference type="ChEBI" id="CHEBI:88079"/>
    </reaction>
    <physiologicalReaction direction="left-to-right" evidence="15">
        <dbReference type="Rhea" id="RHEA:47885"/>
    </physiologicalReaction>
</comment>
<evidence type="ECO:0000256" key="4">
    <source>
        <dbReference type="ARBA" id="ARBA00022679"/>
    </source>
</evidence>
<evidence type="ECO:0000256" key="18">
    <source>
        <dbReference type="ARBA" id="ARBA00076990"/>
    </source>
</evidence>
<evidence type="ECO:0000256" key="3">
    <source>
        <dbReference type="ARBA" id="ARBA00022676"/>
    </source>
</evidence>
<name>A0A7M4FGS2_CROPO</name>
<keyword evidence="12" id="KW-1015">Disulfide bond</keyword>
<keyword evidence="3" id="KW-0328">Glycosyltransferase</keyword>
<dbReference type="OMA" id="PVNHAKI"/>
<evidence type="ECO:0000256" key="6">
    <source>
        <dbReference type="ARBA" id="ARBA00022968"/>
    </source>
</evidence>
<dbReference type="Ensembl" id="ENSCPRT00005029003.1">
    <property type="protein sequence ID" value="ENSCPRP00005024850.1"/>
    <property type="gene ID" value="ENSCPRG00005017250.1"/>
</dbReference>
<evidence type="ECO:0000256" key="7">
    <source>
        <dbReference type="ARBA" id="ARBA00022981"/>
    </source>
</evidence>
<dbReference type="InterPro" id="IPR001675">
    <property type="entry name" value="Glyco_trans_29"/>
</dbReference>
<keyword evidence="10" id="KW-0443">Lipid metabolism</keyword>
<dbReference type="Proteomes" id="UP000594220">
    <property type="component" value="Unplaced"/>
</dbReference>
<evidence type="ECO:0000256" key="1">
    <source>
        <dbReference type="ARBA" id="ARBA00004323"/>
    </source>
</evidence>
<comment type="catalytic activity">
    <reaction evidence="14">
        <text>a ganglioside GM1b (d18:1(4E)) + CMP-N-acetyl-beta-neuraminate = a ganglioside GD1alpha (d18:1(4E)) + CMP + H(+)</text>
        <dbReference type="Rhea" id="RHEA:41968"/>
        <dbReference type="ChEBI" id="CHEBI:15378"/>
        <dbReference type="ChEBI" id="CHEBI:57812"/>
        <dbReference type="ChEBI" id="CHEBI:60377"/>
        <dbReference type="ChEBI" id="CHEBI:78568"/>
        <dbReference type="ChEBI" id="CHEBI:78569"/>
    </reaction>
    <physiologicalReaction direction="left-to-right" evidence="14">
        <dbReference type="Rhea" id="RHEA:41969"/>
    </physiologicalReaction>
</comment>
<dbReference type="GO" id="GO:0001574">
    <property type="term" value="P:ganglioside biosynthetic process"/>
    <property type="evidence" value="ECO:0007669"/>
    <property type="project" value="TreeGrafter"/>
</dbReference>
<evidence type="ECO:0000256" key="5">
    <source>
        <dbReference type="ARBA" id="ARBA00022692"/>
    </source>
</evidence>
<evidence type="ECO:0000256" key="9">
    <source>
        <dbReference type="ARBA" id="ARBA00023034"/>
    </source>
</evidence>
<dbReference type="InterPro" id="IPR038578">
    <property type="entry name" value="GT29-like_sf"/>
</dbReference>